<evidence type="ECO:0000256" key="4">
    <source>
        <dbReference type="ARBA" id="ARBA00022692"/>
    </source>
</evidence>
<sequence>MGTRSSKSESCGSGERDQDQRPGREEEIWELESTGDEPEDRVKTSIPSYRSGRRLPGNHRRDSLLPFQWRIKHSSRWLAQVLASELSLVAFILLLVMVFSKKWLHLSGSRFYQRWPANVSNRIYTTAHAMSMGLLYIYKPSSCYESENGKDAFNLWKNQPIFGVTKITFTLAFGLAFVLTTWLHLSYLPRVRKLPFFGLIGTILSFCEVIIMLSTLLLFPINLWLFELKRNVSIPIGWSYFIGWLVFTLDVTCAILCYINHKSFWSLILSCSPGTIFCGNSSELVQEPLSKKTISATSICQEKDWDPEQKEDREPDSVESSQPHTIRKK</sequence>
<evidence type="ECO:0000313" key="15">
    <source>
        <dbReference type="Proteomes" id="UP000011518"/>
    </source>
</evidence>
<name>L9JV36_TUPCH</name>
<evidence type="ECO:0000256" key="13">
    <source>
        <dbReference type="SAM" id="Phobius"/>
    </source>
</evidence>
<feature type="transmembrane region" description="Helical" evidence="13">
    <location>
        <begin position="77"/>
        <end position="99"/>
    </location>
</feature>
<dbReference type="Proteomes" id="UP000011518">
    <property type="component" value="Unassembled WGS sequence"/>
</dbReference>
<evidence type="ECO:0000256" key="11">
    <source>
        <dbReference type="ARBA" id="ARBA00079416"/>
    </source>
</evidence>
<dbReference type="GO" id="GO:0007283">
    <property type="term" value="P:spermatogenesis"/>
    <property type="evidence" value="ECO:0007669"/>
    <property type="project" value="UniProtKB-KW"/>
</dbReference>
<proteinExistence type="predicted"/>
<dbReference type="PANTHER" id="PTHR10671">
    <property type="entry name" value="EPITHELIAL MEMBRANE PROTEIN-RELATED"/>
    <property type="match status" value="1"/>
</dbReference>
<dbReference type="AlphaFoldDB" id="L9JV36"/>
<keyword evidence="2" id="KW-0217">Developmental protein</keyword>
<feature type="transmembrane region" description="Helical" evidence="13">
    <location>
        <begin position="238"/>
        <end position="259"/>
    </location>
</feature>
<evidence type="ECO:0000313" key="14">
    <source>
        <dbReference type="EMBL" id="ELW53052.1"/>
    </source>
</evidence>
<keyword evidence="5" id="KW-0221">Differentiation</keyword>
<dbReference type="EMBL" id="KB320952">
    <property type="protein sequence ID" value="ELW53052.1"/>
    <property type="molecule type" value="Genomic_DNA"/>
</dbReference>
<dbReference type="KEGG" id="tup:102501160"/>
<comment type="subcellular location">
    <subcellularLocation>
        <location evidence="1">Membrane</location>
        <topology evidence="1">Multi-pass membrane protein</topology>
    </subcellularLocation>
</comment>
<dbReference type="eggNOG" id="ENOG502SXVG">
    <property type="taxonomic scope" value="Eukaryota"/>
</dbReference>
<organism evidence="14 15">
    <name type="scientific">Tupaia chinensis</name>
    <name type="common">Chinese tree shrew</name>
    <name type="synonym">Tupaia belangeri chinensis</name>
    <dbReference type="NCBI Taxonomy" id="246437"/>
    <lineage>
        <taxon>Eukaryota</taxon>
        <taxon>Metazoa</taxon>
        <taxon>Chordata</taxon>
        <taxon>Craniata</taxon>
        <taxon>Vertebrata</taxon>
        <taxon>Euteleostomi</taxon>
        <taxon>Mammalia</taxon>
        <taxon>Eutheria</taxon>
        <taxon>Euarchontoglires</taxon>
        <taxon>Scandentia</taxon>
        <taxon>Tupaiidae</taxon>
        <taxon>Tupaia</taxon>
    </lineage>
</organism>
<feature type="region of interest" description="Disordered" evidence="12">
    <location>
        <begin position="1"/>
        <end position="54"/>
    </location>
</feature>
<dbReference type="GO" id="GO:0005886">
    <property type="term" value="C:plasma membrane"/>
    <property type="evidence" value="ECO:0007669"/>
    <property type="project" value="TreeGrafter"/>
</dbReference>
<keyword evidence="7 13" id="KW-1133">Transmembrane helix</keyword>
<keyword evidence="15" id="KW-1185">Reference proteome</keyword>
<gene>
    <name evidence="14" type="ORF">TREES_T100010909</name>
</gene>
<dbReference type="FunFam" id="1.20.140.150:FF:000074">
    <property type="entry name" value="Outer dense fiber of sperm tails 4"/>
    <property type="match status" value="1"/>
</dbReference>
<feature type="compositionally biased region" description="Polar residues" evidence="12">
    <location>
        <begin position="318"/>
        <end position="329"/>
    </location>
</feature>
<evidence type="ECO:0000256" key="9">
    <source>
        <dbReference type="ARBA" id="ARBA00054558"/>
    </source>
</evidence>
<keyword evidence="8 13" id="KW-0472">Membrane</keyword>
<evidence type="ECO:0000256" key="7">
    <source>
        <dbReference type="ARBA" id="ARBA00022989"/>
    </source>
</evidence>
<reference evidence="15" key="2">
    <citation type="journal article" date="2013" name="Nat. Commun.">
        <title>Genome of the Chinese tree shrew.</title>
        <authorList>
            <person name="Fan Y."/>
            <person name="Huang Z.Y."/>
            <person name="Cao C.C."/>
            <person name="Chen C.S."/>
            <person name="Chen Y.X."/>
            <person name="Fan D.D."/>
            <person name="He J."/>
            <person name="Hou H.L."/>
            <person name="Hu L."/>
            <person name="Hu X.T."/>
            <person name="Jiang X.T."/>
            <person name="Lai R."/>
            <person name="Lang Y.S."/>
            <person name="Liang B."/>
            <person name="Liao S.G."/>
            <person name="Mu D."/>
            <person name="Ma Y.Y."/>
            <person name="Niu Y.Y."/>
            <person name="Sun X.Q."/>
            <person name="Xia J.Q."/>
            <person name="Xiao J."/>
            <person name="Xiong Z.Q."/>
            <person name="Xu L."/>
            <person name="Yang L."/>
            <person name="Zhang Y."/>
            <person name="Zhao W."/>
            <person name="Zhao X.D."/>
            <person name="Zheng Y.T."/>
            <person name="Zhou J.M."/>
            <person name="Zhu Y.B."/>
            <person name="Zhang G.J."/>
            <person name="Wang J."/>
            <person name="Yao Y.G."/>
        </authorList>
    </citation>
    <scope>NUCLEOTIDE SEQUENCE [LARGE SCALE GENOMIC DNA]</scope>
</reference>
<dbReference type="FunCoup" id="L9JV36">
    <property type="interactions" value="6"/>
</dbReference>
<dbReference type="STRING" id="246437.L9JV36"/>
<evidence type="ECO:0000256" key="10">
    <source>
        <dbReference type="ARBA" id="ARBA00073557"/>
    </source>
</evidence>
<evidence type="ECO:0000256" key="6">
    <source>
        <dbReference type="ARBA" id="ARBA00022871"/>
    </source>
</evidence>
<evidence type="ECO:0000256" key="8">
    <source>
        <dbReference type="ARBA" id="ARBA00023136"/>
    </source>
</evidence>
<evidence type="ECO:0000256" key="3">
    <source>
        <dbReference type="ARBA" id="ARBA00022553"/>
    </source>
</evidence>
<dbReference type="OrthoDB" id="9620006at2759"/>
<accession>L9JV36</accession>
<dbReference type="InParanoid" id="L9JV36"/>
<protein>
    <recommendedName>
        <fullName evidence="10">Outer dense fiber protein 4</fullName>
    </recommendedName>
    <alternativeName>
        <fullName evidence="11">Outer dense fiber of sperm tails protein 4</fullName>
    </alternativeName>
</protein>
<evidence type="ECO:0000256" key="12">
    <source>
        <dbReference type="SAM" id="MobiDB-lite"/>
    </source>
</evidence>
<comment type="function">
    <text evidence="9">Component of the outer dense fibers (ODF) of spermatozoa which could be involved in sperm tail structure, sperm movement and general organization of cellular cytoskeleton.</text>
</comment>
<feature type="transmembrane region" description="Helical" evidence="13">
    <location>
        <begin position="197"/>
        <end position="226"/>
    </location>
</feature>
<keyword evidence="6" id="KW-0744">Spermatogenesis</keyword>
<evidence type="ECO:0000256" key="5">
    <source>
        <dbReference type="ARBA" id="ARBA00022782"/>
    </source>
</evidence>
<dbReference type="InterPro" id="IPR050579">
    <property type="entry name" value="PMP-22/EMP/MP20-like"/>
</dbReference>
<keyword evidence="3" id="KW-0597">Phosphoprotein</keyword>
<dbReference type="GO" id="GO:0030154">
    <property type="term" value="P:cell differentiation"/>
    <property type="evidence" value="ECO:0007669"/>
    <property type="project" value="UniProtKB-KW"/>
</dbReference>
<feature type="compositionally biased region" description="Polar residues" evidence="12">
    <location>
        <begin position="1"/>
        <end position="11"/>
    </location>
</feature>
<feature type="compositionally biased region" description="Basic and acidic residues" evidence="12">
    <location>
        <begin position="301"/>
        <end position="316"/>
    </location>
</feature>
<feature type="compositionally biased region" description="Acidic residues" evidence="12">
    <location>
        <begin position="27"/>
        <end position="39"/>
    </location>
</feature>
<evidence type="ECO:0000256" key="2">
    <source>
        <dbReference type="ARBA" id="ARBA00022473"/>
    </source>
</evidence>
<reference evidence="15" key="1">
    <citation type="submission" date="2012-07" db="EMBL/GenBank/DDBJ databases">
        <title>Genome of the Chinese tree shrew, a rising model animal genetically related to primates.</title>
        <authorList>
            <person name="Zhang G."/>
            <person name="Fan Y."/>
            <person name="Yao Y."/>
            <person name="Huang Z."/>
        </authorList>
    </citation>
    <scope>NUCLEOTIDE SEQUENCE [LARGE SCALE GENOMIC DNA]</scope>
</reference>
<feature type="transmembrane region" description="Helical" evidence="13">
    <location>
        <begin position="161"/>
        <end position="185"/>
    </location>
</feature>
<evidence type="ECO:0000256" key="1">
    <source>
        <dbReference type="ARBA" id="ARBA00004141"/>
    </source>
</evidence>
<dbReference type="PANTHER" id="PTHR10671:SF94">
    <property type="entry name" value="OUTER DENSE FIBER PROTEIN 4"/>
    <property type="match status" value="1"/>
</dbReference>
<feature type="compositionally biased region" description="Basic and acidic residues" evidence="12">
    <location>
        <begin position="14"/>
        <end position="26"/>
    </location>
</feature>
<feature type="region of interest" description="Disordered" evidence="12">
    <location>
        <begin position="301"/>
        <end position="329"/>
    </location>
</feature>
<keyword evidence="4 13" id="KW-0812">Transmembrane</keyword>